<comment type="caution">
    <text evidence="2">The sequence shown here is derived from an EMBL/GenBank/DDBJ whole genome shotgun (WGS) entry which is preliminary data.</text>
</comment>
<feature type="compositionally biased region" description="Low complexity" evidence="1">
    <location>
        <begin position="56"/>
        <end position="68"/>
    </location>
</feature>
<evidence type="ECO:0000256" key="1">
    <source>
        <dbReference type="SAM" id="MobiDB-lite"/>
    </source>
</evidence>
<proteinExistence type="predicted"/>
<sequence>MKENKDGTSSASSLPLILDIEDFKGDISFEALFGNLVKDLLPSFQDEEADSADAHGNINGNNVLPNGNIRAPSDA</sequence>
<evidence type="ECO:0000313" key="2">
    <source>
        <dbReference type="EMBL" id="GKU96803.1"/>
    </source>
</evidence>
<dbReference type="Proteomes" id="UP001054252">
    <property type="component" value="Unassembled WGS sequence"/>
</dbReference>
<keyword evidence="3" id="KW-1185">Reference proteome</keyword>
<gene>
    <name evidence="2" type="ORF">SLEP1_g9996</name>
</gene>
<feature type="region of interest" description="Disordered" evidence="1">
    <location>
        <begin position="48"/>
        <end position="75"/>
    </location>
</feature>
<dbReference type="EMBL" id="BPVZ01000010">
    <property type="protein sequence ID" value="GKU96803.1"/>
    <property type="molecule type" value="Genomic_DNA"/>
</dbReference>
<evidence type="ECO:0000313" key="3">
    <source>
        <dbReference type="Proteomes" id="UP001054252"/>
    </source>
</evidence>
<reference evidence="2 3" key="1">
    <citation type="journal article" date="2021" name="Commun. Biol.">
        <title>The genome of Shorea leprosula (Dipterocarpaceae) highlights the ecological relevance of drought in aseasonal tropical rainforests.</title>
        <authorList>
            <person name="Ng K.K.S."/>
            <person name="Kobayashi M.J."/>
            <person name="Fawcett J.A."/>
            <person name="Hatakeyama M."/>
            <person name="Paape T."/>
            <person name="Ng C.H."/>
            <person name="Ang C.C."/>
            <person name="Tnah L.H."/>
            <person name="Lee C.T."/>
            <person name="Nishiyama T."/>
            <person name="Sese J."/>
            <person name="O'Brien M.J."/>
            <person name="Copetti D."/>
            <person name="Mohd Noor M.I."/>
            <person name="Ong R.C."/>
            <person name="Putra M."/>
            <person name="Sireger I.Z."/>
            <person name="Indrioko S."/>
            <person name="Kosugi Y."/>
            <person name="Izuno A."/>
            <person name="Isagi Y."/>
            <person name="Lee S.L."/>
            <person name="Shimizu K.K."/>
        </authorList>
    </citation>
    <scope>NUCLEOTIDE SEQUENCE [LARGE SCALE GENOMIC DNA]</scope>
    <source>
        <strain evidence="2">214</strain>
    </source>
</reference>
<dbReference type="AlphaFoldDB" id="A0AAV5I6P0"/>
<organism evidence="2 3">
    <name type="scientific">Rubroshorea leprosula</name>
    <dbReference type="NCBI Taxonomy" id="152421"/>
    <lineage>
        <taxon>Eukaryota</taxon>
        <taxon>Viridiplantae</taxon>
        <taxon>Streptophyta</taxon>
        <taxon>Embryophyta</taxon>
        <taxon>Tracheophyta</taxon>
        <taxon>Spermatophyta</taxon>
        <taxon>Magnoliopsida</taxon>
        <taxon>eudicotyledons</taxon>
        <taxon>Gunneridae</taxon>
        <taxon>Pentapetalae</taxon>
        <taxon>rosids</taxon>
        <taxon>malvids</taxon>
        <taxon>Malvales</taxon>
        <taxon>Dipterocarpaceae</taxon>
        <taxon>Rubroshorea</taxon>
    </lineage>
</organism>
<accession>A0AAV5I6P0</accession>
<name>A0AAV5I6P0_9ROSI</name>
<protein>
    <submittedName>
        <fullName evidence="2">Uncharacterized protein</fullName>
    </submittedName>
</protein>